<dbReference type="Proteomes" id="UP000002640">
    <property type="component" value="Unassembled WGS sequence"/>
</dbReference>
<dbReference type="GeneID" id="20650388"/>
<evidence type="ECO:0000313" key="2">
    <source>
        <dbReference type="Proteomes" id="UP000002640"/>
    </source>
</evidence>
<protein>
    <submittedName>
        <fullName evidence="1">Uncharacterized protein</fullName>
    </submittedName>
</protein>
<sequence>RLNLRHSGWPHDRARPDPDCQCLTETIDHILWDCRKAETAWLSWINKWMGYKIQPSQKADLPQLCIGRWTPHHTDAMKFLWRIWATVTPALLWRLRNDAKFKEKITNERETRAAIKTAGDYQARAIASAWKQQPAKRIQGLCLE</sequence>
<dbReference type="RefSeq" id="XP_009527447.1">
    <property type="nucleotide sequence ID" value="XM_009529152.1"/>
</dbReference>
<dbReference type="InParanoid" id="G4ZDQ0"/>
<dbReference type="KEGG" id="psoj:PHYSODRAFT_372810"/>
<feature type="non-terminal residue" evidence="1">
    <location>
        <position position="1"/>
    </location>
</feature>
<accession>G4ZDQ0</accession>
<dbReference type="AlphaFoldDB" id="G4ZDQ0"/>
<keyword evidence="2" id="KW-1185">Reference proteome</keyword>
<name>G4ZDQ0_PHYSP</name>
<feature type="non-terminal residue" evidence="1">
    <location>
        <position position="144"/>
    </location>
</feature>
<reference evidence="1 2" key="1">
    <citation type="journal article" date="2006" name="Science">
        <title>Phytophthora genome sequences uncover evolutionary origins and mechanisms of pathogenesis.</title>
        <authorList>
            <person name="Tyler B.M."/>
            <person name="Tripathy S."/>
            <person name="Zhang X."/>
            <person name="Dehal P."/>
            <person name="Jiang R.H."/>
            <person name="Aerts A."/>
            <person name="Arredondo F.D."/>
            <person name="Baxter L."/>
            <person name="Bensasson D."/>
            <person name="Beynon J.L."/>
            <person name="Chapman J."/>
            <person name="Damasceno C.M."/>
            <person name="Dorrance A.E."/>
            <person name="Dou D."/>
            <person name="Dickerman A.W."/>
            <person name="Dubchak I.L."/>
            <person name="Garbelotto M."/>
            <person name="Gijzen M."/>
            <person name="Gordon S.G."/>
            <person name="Govers F."/>
            <person name="Grunwald N.J."/>
            <person name="Huang W."/>
            <person name="Ivors K.L."/>
            <person name="Jones R.W."/>
            <person name="Kamoun S."/>
            <person name="Krampis K."/>
            <person name="Lamour K.H."/>
            <person name="Lee M.K."/>
            <person name="McDonald W.H."/>
            <person name="Medina M."/>
            <person name="Meijer H.J."/>
            <person name="Nordberg E.K."/>
            <person name="Maclean D.J."/>
            <person name="Ospina-Giraldo M.D."/>
            <person name="Morris P.F."/>
            <person name="Phuntumart V."/>
            <person name="Putnam N.H."/>
            <person name="Rash S."/>
            <person name="Rose J.K."/>
            <person name="Sakihama Y."/>
            <person name="Salamov A.A."/>
            <person name="Savidor A."/>
            <person name="Scheuring C.F."/>
            <person name="Smith B.M."/>
            <person name="Sobral B.W."/>
            <person name="Terry A."/>
            <person name="Torto-Alalibo T.A."/>
            <person name="Win J."/>
            <person name="Xu Z."/>
            <person name="Zhang H."/>
            <person name="Grigoriev I.V."/>
            <person name="Rokhsar D.S."/>
            <person name="Boore J.L."/>
        </authorList>
    </citation>
    <scope>NUCLEOTIDE SEQUENCE [LARGE SCALE GENOMIC DNA]</scope>
    <source>
        <strain evidence="1 2">P6497</strain>
    </source>
</reference>
<organism evidence="1 2">
    <name type="scientific">Phytophthora sojae (strain P6497)</name>
    <name type="common">Soybean stem and root rot agent</name>
    <name type="synonym">Phytophthora megasperma f. sp. glycines</name>
    <dbReference type="NCBI Taxonomy" id="1094619"/>
    <lineage>
        <taxon>Eukaryota</taxon>
        <taxon>Sar</taxon>
        <taxon>Stramenopiles</taxon>
        <taxon>Oomycota</taxon>
        <taxon>Peronosporomycetes</taxon>
        <taxon>Peronosporales</taxon>
        <taxon>Peronosporaceae</taxon>
        <taxon>Phytophthora</taxon>
    </lineage>
</organism>
<gene>
    <name evidence="1" type="ORF">PHYSODRAFT_372810</name>
</gene>
<dbReference type="EMBL" id="JH159154">
    <property type="protein sequence ID" value="EGZ18389.1"/>
    <property type="molecule type" value="Genomic_DNA"/>
</dbReference>
<proteinExistence type="predicted"/>
<evidence type="ECO:0000313" key="1">
    <source>
        <dbReference type="EMBL" id="EGZ18389.1"/>
    </source>
</evidence>